<dbReference type="InterPro" id="IPR003646">
    <property type="entry name" value="SH3-like_bac-type"/>
</dbReference>
<dbReference type="AlphaFoldDB" id="A0A9X6WHT2"/>
<dbReference type="EMBL" id="NUVX01000078">
    <property type="protein sequence ID" value="PFJ29379.1"/>
    <property type="molecule type" value="Genomic_DNA"/>
</dbReference>
<comment type="caution">
    <text evidence="3">The sequence shown here is derived from an EMBL/GenBank/DDBJ whole genome shotgun (WGS) entry which is preliminary data.</text>
</comment>
<feature type="compositionally biased region" description="Low complexity" evidence="1">
    <location>
        <begin position="95"/>
        <end position="123"/>
    </location>
</feature>
<organism evidence="3 4">
    <name type="scientific">Bacillus thuringiensis</name>
    <dbReference type="NCBI Taxonomy" id="1428"/>
    <lineage>
        <taxon>Bacteria</taxon>
        <taxon>Bacillati</taxon>
        <taxon>Bacillota</taxon>
        <taxon>Bacilli</taxon>
        <taxon>Bacillales</taxon>
        <taxon>Bacillaceae</taxon>
        <taxon>Bacillus</taxon>
        <taxon>Bacillus cereus group</taxon>
    </lineage>
</organism>
<dbReference type="RefSeq" id="WP_098517608.1">
    <property type="nucleotide sequence ID" value="NZ_NUVX01000078.1"/>
</dbReference>
<accession>A0A9X6WHT2</accession>
<gene>
    <name evidence="3" type="ORF">COJ15_31820</name>
</gene>
<feature type="region of interest" description="Disordered" evidence="1">
    <location>
        <begin position="95"/>
        <end position="173"/>
    </location>
</feature>
<dbReference type="SMART" id="SM00287">
    <property type="entry name" value="SH3b"/>
    <property type="match status" value="1"/>
</dbReference>
<feature type="compositionally biased region" description="Basic and acidic residues" evidence="1">
    <location>
        <begin position="142"/>
        <end position="160"/>
    </location>
</feature>
<dbReference type="PROSITE" id="PS51781">
    <property type="entry name" value="SH3B"/>
    <property type="match status" value="1"/>
</dbReference>
<sequence>MKSKKMILAVFLGLLASAAALISALFMLQQLKSVSALPKEVDNLRKSIEAISVDVDVSPLNKRIDDVVKHVNELGSTVESMRANELATIQPNNQSNIQQPNIQQPNTQQPNNQTNIQPNNPVTPSTPITPPNKPVEPNKPIKNKEVEKPKEQQKPKEHKTTQTTNRLNLRSKPGLKTPVVKVTSNGEKLTIVGEPVEKDGYKWIEVKDSKGNTGWVVQKYTH</sequence>
<proteinExistence type="predicted"/>
<name>A0A9X6WHT2_BACTU</name>
<dbReference type="Proteomes" id="UP000224003">
    <property type="component" value="Unassembled WGS sequence"/>
</dbReference>
<dbReference type="Pfam" id="PF08239">
    <property type="entry name" value="SH3_3"/>
    <property type="match status" value="1"/>
</dbReference>
<evidence type="ECO:0000313" key="4">
    <source>
        <dbReference type="Proteomes" id="UP000224003"/>
    </source>
</evidence>
<feature type="domain" description="SH3b" evidence="2">
    <location>
        <begin position="157"/>
        <end position="222"/>
    </location>
</feature>
<evidence type="ECO:0000259" key="2">
    <source>
        <dbReference type="PROSITE" id="PS51781"/>
    </source>
</evidence>
<dbReference type="Gene3D" id="2.30.30.40">
    <property type="entry name" value="SH3 Domains"/>
    <property type="match status" value="1"/>
</dbReference>
<protein>
    <recommendedName>
        <fullName evidence="2">SH3b domain-containing protein</fullName>
    </recommendedName>
</protein>
<evidence type="ECO:0000256" key="1">
    <source>
        <dbReference type="SAM" id="MobiDB-lite"/>
    </source>
</evidence>
<reference evidence="3 4" key="1">
    <citation type="submission" date="2017-09" db="EMBL/GenBank/DDBJ databases">
        <title>Large-scale bioinformatics analysis of Bacillus genomes uncovers conserved roles of natural products in bacterial physiology.</title>
        <authorList>
            <consortium name="Agbiome Team Llc"/>
            <person name="Bleich R.M."/>
            <person name="Grubbs K.J."/>
            <person name="Santa Maria K.C."/>
            <person name="Allen S.E."/>
            <person name="Farag S."/>
            <person name="Shank E.A."/>
            <person name="Bowers A."/>
        </authorList>
    </citation>
    <scope>NUCLEOTIDE SEQUENCE [LARGE SCALE GENOMIC DNA]</scope>
    <source>
        <strain evidence="3 4">AFS085496</strain>
    </source>
</reference>
<evidence type="ECO:0000313" key="3">
    <source>
        <dbReference type="EMBL" id="PFJ29379.1"/>
    </source>
</evidence>